<feature type="region of interest" description="Disordered" evidence="1">
    <location>
        <begin position="1"/>
        <end position="32"/>
    </location>
</feature>
<sequence length="104" mass="11430">MTRDCGHSTGDDQRLQTLGEQKRGYPNLTGTRSHFRRVVLPPRLLGHMTGPRRLPDHSQSAALLVHAQWAPGCEAASCHSRVPTLKMPAPGREDGEDTAGPRNR</sequence>
<comment type="caution">
    <text evidence="2">The sequence shown here is derived from an EMBL/GenBank/DDBJ whole genome shotgun (WGS) entry which is preliminary data.</text>
</comment>
<evidence type="ECO:0000256" key="1">
    <source>
        <dbReference type="SAM" id="MobiDB-lite"/>
    </source>
</evidence>
<evidence type="ECO:0000313" key="2">
    <source>
        <dbReference type="EMBL" id="CAI9543846.1"/>
    </source>
</evidence>
<keyword evidence="3" id="KW-1185">Reference proteome</keyword>
<feature type="compositionally biased region" description="Basic and acidic residues" evidence="1">
    <location>
        <begin position="1"/>
        <end position="14"/>
    </location>
</feature>
<organism evidence="2 3">
    <name type="scientific">Staurois parvus</name>
    <dbReference type="NCBI Taxonomy" id="386267"/>
    <lineage>
        <taxon>Eukaryota</taxon>
        <taxon>Metazoa</taxon>
        <taxon>Chordata</taxon>
        <taxon>Craniata</taxon>
        <taxon>Vertebrata</taxon>
        <taxon>Euteleostomi</taxon>
        <taxon>Amphibia</taxon>
        <taxon>Batrachia</taxon>
        <taxon>Anura</taxon>
        <taxon>Neobatrachia</taxon>
        <taxon>Ranoidea</taxon>
        <taxon>Ranidae</taxon>
        <taxon>Staurois</taxon>
    </lineage>
</organism>
<protein>
    <submittedName>
        <fullName evidence="2">Uncharacterized protein</fullName>
    </submittedName>
</protein>
<reference evidence="2" key="1">
    <citation type="submission" date="2023-05" db="EMBL/GenBank/DDBJ databases">
        <authorList>
            <person name="Stuckert A."/>
        </authorList>
    </citation>
    <scope>NUCLEOTIDE SEQUENCE</scope>
</reference>
<dbReference type="EMBL" id="CATNWA010002830">
    <property type="protein sequence ID" value="CAI9543846.1"/>
    <property type="molecule type" value="Genomic_DNA"/>
</dbReference>
<proteinExistence type="predicted"/>
<accession>A0ABN9B8F1</accession>
<name>A0ABN9B8F1_9NEOB</name>
<evidence type="ECO:0000313" key="3">
    <source>
        <dbReference type="Proteomes" id="UP001162483"/>
    </source>
</evidence>
<gene>
    <name evidence="2" type="ORF">SPARVUS_LOCUS2378589</name>
</gene>
<dbReference type="Proteomes" id="UP001162483">
    <property type="component" value="Unassembled WGS sequence"/>
</dbReference>
<feature type="region of interest" description="Disordered" evidence="1">
    <location>
        <begin position="76"/>
        <end position="104"/>
    </location>
</feature>